<gene>
    <name evidence="1" type="ORF">A2954_04905</name>
</gene>
<dbReference type="EMBL" id="MGAG01000037">
    <property type="protein sequence ID" value="OGK39736.1"/>
    <property type="molecule type" value="Genomic_DNA"/>
</dbReference>
<accession>A0A1F7I8P6</accession>
<evidence type="ECO:0000313" key="1">
    <source>
        <dbReference type="EMBL" id="OGK39736.1"/>
    </source>
</evidence>
<evidence type="ECO:0000313" key="2">
    <source>
        <dbReference type="Proteomes" id="UP000177698"/>
    </source>
</evidence>
<sequence length="273" mass="30386">MLDGSSPDHSEDEVLAQFPDLARARNLYISLFHDSSPLVNLGYIGGQITQAKVVLDLLTESGEVHTHIPNDPYLFIEDPKFPESRSVEISHLRSKQGFMLNADADVSNTAIIRNMFRPVSQNILFDDIPFKVAHIGLFDSNQVDFNDLDFLVRQLTQASGGAAFSFAPLGMQKENLLTAAAKKLDLAVTYMAAWTDEERKHEFMAQIDVPENHGDPVYLAYRKLSPISDLKGSMTPFGRKPSISKDKVLGILQTGKRKVISGELALGNSRRRR</sequence>
<reference evidence="1 2" key="1">
    <citation type="journal article" date="2016" name="Nat. Commun.">
        <title>Thousands of microbial genomes shed light on interconnected biogeochemical processes in an aquifer system.</title>
        <authorList>
            <person name="Anantharaman K."/>
            <person name="Brown C.T."/>
            <person name="Hug L.A."/>
            <person name="Sharon I."/>
            <person name="Castelle C.J."/>
            <person name="Probst A.J."/>
            <person name="Thomas B.C."/>
            <person name="Singh A."/>
            <person name="Wilkins M.J."/>
            <person name="Karaoz U."/>
            <person name="Brodie E.L."/>
            <person name="Williams K.H."/>
            <person name="Hubbard S.S."/>
            <person name="Banfield J.F."/>
        </authorList>
    </citation>
    <scope>NUCLEOTIDE SEQUENCE [LARGE SCALE GENOMIC DNA]</scope>
</reference>
<proteinExistence type="predicted"/>
<name>A0A1F7I8P6_9BACT</name>
<protein>
    <submittedName>
        <fullName evidence="1">Uncharacterized protein</fullName>
    </submittedName>
</protein>
<comment type="caution">
    <text evidence="1">The sequence shown here is derived from an EMBL/GenBank/DDBJ whole genome shotgun (WGS) entry which is preliminary data.</text>
</comment>
<organism evidence="1 2">
    <name type="scientific">Candidatus Roizmanbacteria bacterium RIFCSPLOWO2_01_FULL_37_12</name>
    <dbReference type="NCBI Taxonomy" id="1802056"/>
    <lineage>
        <taxon>Bacteria</taxon>
        <taxon>Candidatus Roizmaniibacteriota</taxon>
    </lineage>
</organism>
<dbReference type="Proteomes" id="UP000177698">
    <property type="component" value="Unassembled WGS sequence"/>
</dbReference>
<dbReference type="AlphaFoldDB" id="A0A1F7I8P6"/>